<reference evidence="1" key="1">
    <citation type="submission" date="2021-02" db="EMBL/GenBank/DDBJ databases">
        <authorList>
            <person name="Nowell W R."/>
        </authorList>
    </citation>
    <scope>NUCLEOTIDE SEQUENCE</scope>
</reference>
<dbReference type="OrthoDB" id="2499658at2759"/>
<accession>A0A816E5F0</accession>
<sequence length="101" mass="11761">MDIFNPKLQTYINTLSENKRIKYTIKNDMYSNIVNVLKSKDMSVSPRFEFWVKETFHLIHIGSSELVYVKKKNLPLITRANIFAKIAECHSTVGHNENNSN</sequence>
<comment type="caution">
    <text evidence="1">The sequence shown here is derived from an EMBL/GenBank/DDBJ whole genome shotgun (WGS) entry which is preliminary data.</text>
</comment>
<proteinExistence type="predicted"/>
<dbReference type="Proteomes" id="UP000681720">
    <property type="component" value="Unassembled WGS sequence"/>
</dbReference>
<dbReference type="EMBL" id="CAJOBJ010167256">
    <property type="protein sequence ID" value="CAF4869311.1"/>
    <property type="molecule type" value="Genomic_DNA"/>
</dbReference>
<organism evidence="1 3">
    <name type="scientific">Rotaria magnacalcarata</name>
    <dbReference type="NCBI Taxonomy" id="392030"/>
    <lineage>
        <taxon>Eukaryota</taxon>
        <taxon>Metazoa</taxon>
        <taxon>Spiralia</taxon>
        <taxon>Gnathifera</taxon>
        <taxon>Rotifera</taxon>
        <taxon>Eurotatoria</taxon>
        <taxon>Bdelloidea</taxon>
        <taxon>Philodinida</taxon>
        <taxon>Philodinidae</taxon>
        <taxon>Rotaria</taxon>
    </lineage>
</organism>
<evidence type="ECO:0000313" key="1">
    <source>
        <dbReference type="EMBL" id="CAF1644503.1"/>
    </source>
</evidence>
<dbReference type="AlphaFoldDB" id="A0A816E5F0"/>
<dbReference type="Proteomes" id="UP000663834">
    <property type="component" value="Unassembled WGS sequence"/>
</dbReference>
<name>A0A816E5F0_9BILA</name>
<protein>
    <submittedName>
        <fullName evidence="1">Uncharacterized protein</fullName>
    </submittedName>
</protein>
<evidence type="ECO:0000313" key="3">
    <source>
        <dbReference type="Proteomes" id="UP000663834"/>
    </source>
</evidence>
<gene>
    <name evidence="2" type="ORF">GIL414_LOCUS50297</name>
    <name evidence="1" type="ORF">KQP761_LOCUS28710</name>
</gene>
<dbReference type="EMBL" id="CAJNOW010015723">
    <property type="protein sequence ID" value="CAF1644503.1"/>
    <property type="molecule type" value="Genomic_DNA"/>
</dbReference>
<evidence type="ECO:0000313" key="2">
    <source>
        <dbReference type="EMBL" id="CAF4869311.1"/>
    </source>
</evidence>